<dbReference type="EMBL" id="PJRS01000039">
    <property type="protein sequence ID" value="PLR22333.1"/>
    <property type="molecule type" value="Genomic_DNA"/>
</dbReference>
<accession>A0A2N5D8E2</accession>
<organism evidence="1 2">
    <name type="scientific">Caulobacter zeae</name>
    <dbReference type="NCBI Taxonomy" id="2055137"/>
    <lineage>
        <taxon>Bacteria</taxon>
        <taxon>Pseudomonadati</taxon>
        <taxon>Pseudomonadota</taxon>
        <taxon>Alphaproteobacteria</taxon>
        <taxon>Caulobacterales</taxon>
        <taxon>Caulobacteraceae</taxon>
        <taxon>Caulobacter</taxon>
    </lineage>
</organism>
<dbReference type="AlphaFoldDB" id="A0A2N5D8E2"/>
<evidence type="ECO:0000313" key="2">
    <source>
        <dbReference type="Proteomes" id="UP000234479"/>
    </source>
</evidence>
<evidence type="ECO:0000313" key="1">
    <source>
        <dbReference type="EMBL" id="PLR22333.1"/>
    </source>
</evidence>
<name>A0A2N5D8E2_9CAUL</name>
<sequence>MNVFERWEPVDDLPPTPCAGFIVTASCMLRGPVIVAVYSGIVGNPPRDLEITFSSASAVLVHAEFVHPSIEEPNENLQPIGGDSGFRRYTWPLLKVTTSRWLDGWGGGQLAPFGRENYTHYQLCSLDQIVDVASLGDVSARWIPGAAS</sequence>
<gene>
    <name evidence="1" type="ORF">SGCZBJ_18495</name>
</gene>
<dbReference type="PROSITE" id="PS51257">
    <property type="entry name" value="PROKAR_LIPOPROTEIN"/>
    <property type="match status" value="1"/>
</dbReference>
<keyword evidence="2" id="KW-1185">Reference proteome</keyword>
<dbReference type="RefSeq" id="WP_101719425.1">
    <property type="nucleotide sequence ID" value="NZ_PJRS01000039.1"/>
</dbReference>
<protein>
    <submittedName>
        <fullName evidence="1">Uncharacterized protein</fullName>
    </submittedName>
</protein>
<proteinExistence type="predicted"/>
<comment type="caution">
    <text evidence="1">The sequence shown here is derived from an EMBL/GenBank/DDBJ whole genome shotgun (WGS) entry which is preliminary data.</text>
</comment>
<reference evidence="1 2" key="1">
    <citation type="submission" date="2017-12" db="EMBL/GenBank/DDBJ databases">
        <title>The genome sequence of Caulobacter sp. 410.</title>
        <authorList>
            <person name="Gao J."/>
            <person name="Mao X."/>
            <person name="Sun J."/>
        </authorList>
    </citation>
    <scope>NUCLEOTIDE SEQUENCE [LARGE SCALE GENOMIC DNA]</scope>
    <source>
        <strain evidence="1 2">410</strain>
    </source>
</reference>
<dbReference type="Proteomes" id="UP000234479">
    <property type="component" value="Unassembled WGS sequence"/>
</dbReference>